<evidence type="ECO:0008006" key="4">
    <source>
        <dbReference type="Google" id="ProtNLM"/>
    </source>
</evidence>
<dbReference type="Proteomes" id="UP001595812">
    <property type="component" value="Unassembled WGS sequence"/>
</dbReference>
<sequence length="296" mass="32941">MRYLLIVLIFSFLVQSCDDGDIITVELDFEETLSLCEDNVESYLFYNVKDNPDESLSLVFPRSGNDDIFEPTVSPSSKTLQINGSTERFNYRTYNQEPSFCNIIDDPNTVVLEDFEASAGTAEFTTVFADNDNDGILATDEGFNTIDPSMSTDTDADGIADYIDQDDDNDNIPTRDEDDNEDGDNNPFTNPRDTDNDGTPDYLDNDDDNDGTLTRFEDENGDGPQNGDIVDINDPNSLPRYRDVSVSDAFEGAPLLNNSFTRVRDITVKILNAGLEIISATEIPLGTYTKEIQNPE</sequence>
<name>A0ABV8AHG5_9FLAO</name>
<proteinExistence type="predicted"/>
<organism evidence="2 3">
    <name type="scientific">Winogradskyella maritima</name>
    <dbReference type="NCBI Taxonomy" id="1517766"/>
    <lineage>
        <taxon>Bacteria</taxon>
        <taxon>Pseudomonadati</taxon>
        <taxon>Bacteroidota</taxon>
        <taxon>Flavobacteriia</taxon>
        <taxon>Flavobacteriales</taxon>
        <taxon>Flavobacteriaceae</taxon>
        <taxon>Winogradskyella</taxon>
    </lineage>
</organism>
<dbReference type="PROSITE" id="PS51257">
    <property type="entry name" value="PROKAR_LIPOPROTEIN"/>
    <property type="match status" value="1"/>
</dbReference>
<dbReference type="Gene3D" id="4.10.1080.10">
    <property type="entry name" value="TSP type-3 repeat"/>
    <property type="match status" value="1"/>
</dbReference>
<dbReference type="RefSeq" id="WP_386100026.1">
    <property type="nucleotide sequence ID" value="NZ_JBHSAT010000004.1"/>
</dbReference>
<feature type="region of interest" description="Disordered" evidence="1">
    <location>
        <begin position="139"/>
        <end position="236"/>
    </location>
</feature>
<dbReference type="EMBL" id="JBHSAT010000004">
    <property type="protein sequence ID" value="MFC3877541.1"/>
    <property type="molecule type" value="Genomic_DNA"/>
</dbReference>
<evidence type="ECO:0000256" key="1">
    <source>
        <dbReference type="SAM" id="MobiDB-lite"/>
    </source>
</evidence>
<evidence type="ECO:0000313" key="2">
    <source>
        <dbReference type="EMBL" id="MFC3877541.1"/>
    </source>
</evidence>
<accession>A0ABV8AHG5</accession>
<keyword evidence="3" id="KW-1185">Reference proteome</keyword>
<reference evidence="3" key="1">
    <citation type="journal article" date="2019" name="Int. J. Syst. Evol. Microbiol.">
        <title>The Global Catalogue of Microorganisms (GCM) 10K type strain sequencing project: providing services to taxonomists for standard genome sequencing and annotation.</title>
        <authorList>
            <consortium name="The Broad Institute Genomics Platform"/>
            <consortium name="The Broad Institute Genome Sequencing Center for Infectious Disease"/>
            <person name="Wu L."/>
            <person name="Ma J."/>
        </authorList>
    </citation>
    <scope>NUCLEOTIDE SEQUENCE [LARGE SCALE GENOMIC DNA]</scope>
    <source>
        <strain evidence="3">CECT 8979</strain>
    </source>
</reference>
<evidence type="ECO:0000313" key="3">
    <source>
        <dbReference type="Proteomes" id="UP001595812"/>
    </source>
</evidence>
<feature type="compositionally biased region" description="Acidic residues" evidence="1">
    <location>
        <begin position="154"/>
        <end position="184"/>
    </location>
</feature>
<dbReference type="InterPro" id="IPR028974">
    <property type="entry name" value="TSP_type-3_rpt"/>
</dbReference>
<protein>
    <recommendedName>
        <fullName evidence="4">Thrombospondin type 3 repeat-containing protein</fullName>
    </recommendedName>
</protein>
<comment type="caution">
    <text evidence="2">The sequence shown here is derived from an EMBL/GenBank/DDBJ whole genome shotgun (WGS) entry which is preliminary data.</text>
</comment>
<gene>
    <name evidence="2" type="ORF">ACFOSX_09880</name>
</gene>